<protein>
    <submittedName>
        <fullName evidence="3">Uncharacterized protein</fullName>
    </submittedName>
</protein>
<evidence type="ECO:0000313" key="4">
    <source>
        <dbReference type="Proteomes" id="UP000006727"/>
    </source>
</evidence>
<evidence type="ECO:0000256" key="1">
    <source>
        <dbReference type="SAM" id="Coils"/>
    </source>
</evidence>
<reference evidence="3 4" key="1">
    <citation type="journal article" date="2008" name="Science">
        <title>The Physcomitrella genome reveals evolutionary insights into the conquest of land by plants.</title>
        <authorList>
            <person name="Rensing S."/>
            <person name="Lang D."/>
            <person name="Zimmer A."/>
            <person name="Terry A."/>
            <person name="Salamov A."/>
            <person name="Shapiro H."/>
            <person name="Nishiyama T."/>
            <person name="Perroud P.-F."/>
            <person name="Lindquist E."/>
            <person name="Kamisugi Y."/>
            <person name="Tanahashi T."/>
            <person name="Sakakibara K."/>
            <person name="Fujita T."/>
            <person name="Oishi K."/>
            <person name="Shin-I T."/>
            <person name="Kuroki Y."/>
            <person name="Toyoda A."/>
            <person name="Suzuki Y."/>
            <person name="Hashimoto A."/>
            <person name="Yamaguchi K."/>
            <person name="Sugano A."/>
            <person name="Kohara Y."/>
            <person name="Fujiyama A."/>
            <person name="Anterola A."/>
            <person name="Aoki S."/>
            <person name="Ashton N."/>
            <person name="Barbazuk W.B."/>
            <person name="Barker E."/>
            <person name="Bennetzen J."/>
            <person name="Bezanilla M."/>
            <person name="Blankenship R."/>
            <person name="Cho S.H."/>
            <person name="Dutcher S."/>
            <person name="Estelle M."/>
            <person name="Fawcett J.A."/>
            <person name="Gundlach H."/>
            <person name="Hanada K."/>
            <person name="Heyl A."/>
            <person name="Hicks K.A."/>
            <person name="Hugh J."/>
            <person name="Lohr M."/>
            <person name="Mayer K."/>
            <person name="Melkozernov A."/>
            <person name="Murata T."/>
            <person name="Nelson D."/>
            <person name="Pils B."/>
            <person name="Prigge M."/>
            <person name="Reiss B."/>
            <person name="Renner T."/>
            <person name="Rombauts S."/>
            <person name="Rushton P."/>
            <person name="Sanderfoot A."/>
            <person name="Schween G."/>
            <person name="Shiu S.-H."/>
            <person name="Stueber K."/>
            <person name="Theodoulou F.L."/>
            <person name="Tu H."/>
            <person name="Van de Peer Y."/>
            <person name="Verrier P.J."/>
            <person name="Waters E."/>
            <person name="Wood A."/>
            <person name="Yang L."/>
            <person name="Cove D."/>
            <person name="Cuming A."/>
            <person name="Hasebe M."/>
            <person name="Lucas S."/>
            <person name="Mishler D.B."/>
            <person name="Reski R."/>
            <person name="Grigoriev I."/>
            <person name="Quatrano R.S."/>
            <person name="Boore J.L."/>
        </authorList>
    </citation>
    <scope>NUCLEOTIDE SEQUENCE [LARGE SCALE GENOMIC DNA]</scope>
    <source>
        <strain evidence="3 4">cv. Gransden 2004</strain>
    </source>
</reference>
<dbReference type="EMBL" id="ABEU02000024">
    <property type="status" value="NOT_ANNOTATED_CDS"/>
    <property type="molecule type" value="Genomic_DNA"/>
</dbReference>
<keyword evidence="4" id="KW-1185">Reference proteome</keyword>
<dbReference type="AlphaFoldDB" id="A0A7I4FH48"/>
<sequence length="435" mass="48755">MQNPQVNGVVMIDKDFPVQEIFAEAKYLDMHKVAKHGPKVAGHTLVELASRVSQAAAHDQKKLLCAELAAMKQVKALEDELRNSIVQIREAEGQIAMLQAQLGQRQEQITRKTVEERADPAQCKQERLDHLETKIENLEKQVINLLQNDEGIMDICHLQGKVENLTINPPMADVSDRTPICAQALWGKERACAAYPGTQCAPLGHSSPSRRLNSLEEAPASCSGKRRLPRRELRNHTEMGFENWNAVYAQAQAHAHSRPHSCITDCKGEDKIMKSYIQSTQQDDCRCSSTSSCESDDTPPIRRTKIRKQKRKVKRKALQRGRPQGRLAHTSEDSDSTTSSSETPPRQRGNCKKSKSPPRRNTRAYSLTKCPSNSMQESKLLQFSRCRSNGVSLGRAPLPENRVENSEVDPWGSDDDDMLLRCCPRGRVATKLSGY</sequence>
<reference evidence="3" key="3">
    <citation type="submission" date="2020-12" db="UniProtKB">
        <authorList>
            <consortium name="EnsemblPlants"/>
        </authorList>
    </citation>
    <scope>IDENTIFICATION</scope>
</reference>
<keyword evidence="1" id="KW-0175">Coiled coil</keyword>
<dbReference type="Proteomes" id="UP000006727">
    <property type="component" value="Chromosome 24"/>
</dbReference>
<evidence type="ECO:0000313" key="3">
    <source>
        <dbReference type="EnsemblPlants" id="Pp3c24_15780V3.21"/>
    </source>
</evidence>
<gene>
    <name evidence="3" type="primary">LOC112276320</name>
</gene>
<evidence type="ECO:0000256" key="2">
    <source>
        <dbReference type="SAM" id="MobiDB-lite"/>
    </source>
</evidence>
<feature type="region of interest" description="Disordered" evidence="2">
    <location>
        <begin position="284"/>
        <end position="367"/>
    </location>
</feature>
<organism evidence="3 4">
    <name type="scientific">Physcomitrium patens</name>
    <name type="common">Spreading-leaved earth moss</name>
    <name type="synonym">Physcomitrella patens</name>
    <dbReference type="NCBI Taxonomy" id="3218"/>
    <lineage>
        <taxon>Eukaryota</taxon>
        <taxon>Viridiplantae</taxon>
        <taxon>Streptophyta</taxon>
        <taxon>Embryophyta</taxon>
        <taxon>Bryophyta</taxon>
        <taxon>Bryophytina</taxon>
        <taxon>Bryopsida</taxon>
        <taxon>Funariidae</taxon>
        <taxon>Funariales</taxon>
        <taxon>Funariaceae</taxon>
        <taxon>Physcomitrium</taxon>
    </lineage>
</organism>
<dbReference type="EnsemblPlants" id="Pp3c24_15780V3.21">
    <property type="protein sequence ID" value="Pp3c24_15780V3.21"/>
    <property type="gene ID" value="Pp3c24_15780"/>
</dbReference>
<feature type="region of interest" description="Disordered" evidence="2">
    <location>
        <begin position="205"/>
        <end position="231"/>
    </location>
</feature>
<dbReference type="Gramene" id="Pp3c24_15780V3.21">
    <property type="protein sequence ID" value="Pp3c24_15780V3.21"/>
    <property type="gene ID" value="Pp3c24_15780"/>
</dbReference>
<feature type="compositionally biased region" description="Basic residues" evidence="2">
    <location>
        <begin position="302"/>
        <end position="319"/>
    </location>
</feature>
<feature type="coiled-coil region" evidence="1">
    <location>
        <begin position="74"/>
        <end position="148"/>
    </location>
</feature>
<reference evidence="3 4" key="2">
    <citation type="journal article" date="2018" name="Plant J.">
        <title>The Physcomitrella patens chromosome-scale assembly reveals moss genome structure and evolution.</title>
        <authorList>
            <person name="Lang D."/>
            <person name="Ullrich K.K."/>
            <person name="Murat F."/>
            <person name="Fuchs J."/>
            <person name="Jenkins J."/>
            <person name="Haas F.B."/>
            <person name="Piednoel M."/>
            <person name="Gundlach H."/>
            <person name="Van Bel M."/>
            <person name="Meyberg R."/>
            <person name="Vives C."/>
            <person name="Morata J."/>
            <person name="Symeonidi A."/>
            <person name="Hiss M."/>
            <person name="Muchero W."/>
            <person name="Kamisugi Y."/>
            <person name="Saleh O."/>
            <person name="Blanc G."/>
            <person name="Decker E.L."/>
            <person name="van Gessel N."/>
            <person name="Grimwood J."/>
            <person name="Hayes R.D."/>
            <person name="Graham S.W."/>
            <person name="Gunter L.E."/>
            <person name="McDaniel S.F."/>
            <person name="Hoernstein S.N.W."/>
            <person name="Larsson A."/>
            <person name="Li F.W."/>
            <person name="Perroud P.F."/>
            <person name="Phillips J."/>
            <person name="Ranjan P."/>
            <person name="Rokshar D.S."/>
            <person name="Rothfels C.J."/>
            <person name="Schneider L."/>
            <person name="Shu S."/>
            <person name="Stevenson D.W."/>
            <person name="Thummler F."/>
            <person name="Tillich M."/>
            <person name="Villarreal Aguilar J.C."/>
            <person name="Widiez T."/>
            <person name="Wong G.K."/>
            <person name="Wymore A."/>
            <person name="Zhang Y."/>
            <person name="Zimmer A.D."/>
            <person name="Quatrano R.S."/>
            <person name="Mayer K.F.X."/>
            <person name="Goodstein D."/>
            <person name="Casacuberta J.M."/>
            <person name="Vandepoele K."/>
            <person name="Reski R."/>
            <person name="Cuming A.C."/>
            <person name="Tuskan G.A."/>
            <person name="Maumus F."/>
            <person name="Salse J."/>
            <person name="Schmutz J."/>
            <person name="Rensing S.A."/>
        </authorList>
    </citation>
    <scope>NUCLEOTIDE SEQUENCE [LARGE SCALE GENOMIC DNA]</scope>
    <source>
        <strain evidence="3 4">cv. Gransden 2004</strain>
    </source>
</reference>
<proteinExistence type="predicted"/>
<feature type="compositionally biased region" description="Basic residues" evidence="2">
    <location>
        <begin position="349"/>
        <end position="362"/>
    </location>
</feature>
<accession>A0A7I4FH48</accession>
<name>A0A7I4FH48_PHYPA</name>